<dbReference type="Proteomes" id="UP000319817">
    <property type="component" value="Chromosome"/>
</dbReference>
<gene>
    <name evidence="1" type="ORF">K239x_04730</name>
</gene>
<dbReference type="RefSeq" id="WP_145416061.1">
    <property type="nucleotide sequence ID" value="NZ_CP036526.1"/>
</dbReference>
<dbReference type="EMBL" id="CP036526">
    <property type="protein sequence ID" value="QDT08534.1"/>
    <property type="molecule type" value="Genomic_DNA"/>
</dbReference>
<name>A0A517NN43_9BACT</name>
<reference evidence="1 2" key="1">
    <citation type="submission" date="2019-02" db="EMBL/GenBank/DDBJ databases">
        <title>Deep-cultivation of Planctomycetes and their phenomic and genomic characterization uncovers novel biology.</title>
        <authorList>
            <person name="Wiegand S."/>
            <person name="Jogler M."/>
            <person name="Boedeker C."/>
            <person name="Pinto D."/>
            <person name="Vollmers J."/>
            <person name="Rivas-Marin E."/>
            <person name="Kohn T."/>
            <person name="Peeters S.H."/>
            <person name="Heuer A."/>
            <person name="Rast P."/>
            <person name="Oberbeckmann S."/>
            <person name="Bunk B."/>
            <person name="Jeske O."/>
            <person name="Meyerdierks A."/>
            <person name="Storesund J.E."/>
            <person name="Kallscheuer N."/>
            <person name="Luecker S."/>
            <person name="Lage O.M."/>
            <person name="Pohl T."/>
            <person name="Merkel B.J."/>
            <person name="Hornburger P."/>
            <person name="Mueller R.-W."/>
            <person name="Bruemmer F."/>
            <person name="Labrenz M."/>
            <person name="Spormann A.M."/>
            <person name="Op den Camp H."/>
            <person name="Overmann J."/>
            <person name="Amann R."/>
            <person name="Jetten M.S.M."/>
            <person name="Mascher T."/>
            <person name="Medema M.H."/>
            <person name="Devos D.P."/>
            <person name="Kaster A.-K."/>
            <person name="Ovreas L."/>
            <person name="Rohde M."/>
            <person name="Galperin M.Y."/>
            <person name="Jogler C."/>
        </authorList>
    </citation>
    <scope>NUCLEOTIDE SEQUENCE [LARGE SCALE GENOMIC DNA]</scope>
    <source>
        <strain evidence="1 2">K23_9</strain>
    </source>
</reference>
<dbReference type="AlphaFoldDB" id="A0A517NN43"/>
<evidence type="ECO:0000313" key="1">
    <source>
        <dbReference type="EMBL" id="QDT08534.1"/>
    </source>
</evidence>
<proteinExistence type="predicted"/>
<protein>
    <submittedName>
        <fullName evidence="1">Uncharacterized protein</fullName>
    </submittedName>
</protein>
<sequence>MVGSEAAWTAFYRAKQPSDWKTNDENSLENHLAIVAVAAVSISSQDASAGNGKKATQNNIRVNTDSIISEYLGFLLEVSSIRVNTKGTSQNDLGFLLEVSGLNNQFLMPHELGFLLENI</sequence>
<organism evidence="1 2">
    <name type="scientific">Stieleria marina</name>
    <dbReference type="NCBI Taxonomy" id="1930275"/>
    <lineage>
        <taxon>Bacteria</taxon>
        <taxon>Pseudomonadati</taxon>
        <taxon>Planctomycetota</taxon>
        <taxon>Planctomycetia</taxon>
        <taxon>Pirellulales</taxon>
        <taxon>Pirellulaceae</taxon>
        <taxon>Stieleria</taxon>
    </lineage>
</organism>
<accession>A0A517NN43</accession>
<keyword evidence="2" id="KW-1185">Reference proteome</keyword>
<evidence type="ECO:0000313" key="2">
    <source>
        <dbReference type="Proteomes" id="UP000319817"/>
    </source>
</evidence>